<dbReference type="STRING" id="1155689.SAMN05444278_103225"/>
<organism evidence="2 3">
    <name type="scientific">Psychroflexus salarius</name>
    <dbReference type="NCBI Taxonomy" id="1155689"/>
    <lineage>
        <taxon>Bacteria</taxon>
        <taxon>Pseudomonadati</taxon>
        <taxon>Bacteroidota</taxon>
        <taxon>Flavobacteriia</taxon>
        <taxon>Flavobacteriales</taxon>
        <taxon>Flavobacteriaceae</taxon>
        <taxon>Psychroflexus</taxon>
    </lineage>
</organism>
<name>A0A1M4V3H5_9FLAO</name>
<sequence>MTAKFKLISIFLLATCFLNAQNFERDTIFLVFKENKADYPYNQKFIKNTTIYLNLNNGFALKANKTQTDTIEYDTFSKLNIVEPKFVEDKVLAFREKTYGKYPAKGKAYQAYTKNDLFVTYIIEKLAHNKYALYKAEWREYLFGH</sequence>
<protein>
    <recommendedName>
        <fullName evidence="4">GLPGLI family protein</fullName>
    </recommendedName>
</protein>
<dbReference type="EMBL" id="FQTW01000003">
    <property type="protein sequence ID" value="SHE63450.1"/>
    <property type="molecule type" value="Genomic_DNA"/>
</dbReference>
<accession>A0A1M4V3H5</accession>
<proteinExistence type="predicted"/>
<reference evidence="2 3" key="1">
    <citation type="submission" date="2016-11" db="EMBL/GenBank/DDBJ databases">
        <authorList>
            <person name="Jaros S."/>
            <person name="Januszkiewicz K."/>
            <person name="Wedrychowicz H."/>
        </authorList>
    </citation>
    <scope>NUCLEOTIDE SEQUENCE [LARGE SCALE GENOMIC DNA]</scope>
    <source>
        <strain evidence="2 3">DSM 25661</strain>
    </source>
</reference>
<dbReference type="AlphaFoldDB" id="A0A1M4V3H5"/>
<evidence type="ECO:0000313" key="2">
    <source>
        <dbReference type="EMBL" id="SHE63450.1"/>
    </source>
</evidence>
<keyword evidence="3" id="KW-1185">Reference proteome</keyword>
<feature type="signal peptide" evidence="1">
    <location>
        <begin position="1"/>
        <end position="20"/>
    </location>
</feature>
<feature type="chain" id="PRO_5012702615" description="GLPGLI family protein" evidence="1">
    <location>
        <begin position="21"/>
        <end position="145"/>
    </location>
</feature>
<evidence type="ECO:0000256" key="1">
    <source>
        <dbReference type="SAM" id="SignalP"/>
    </source>
</evidence>
<keyword evidence="1" id="KW-0732">Signal</keyword>
<dbReference type="RefSeq" id="WP_073192667.1">
    <property type="nucleotide sequence ID" value="NZ_FQTW01000003.1"/>
</dbReference>
<gene>
    <name evidence="2" type="ORF">SAMN05444278_103225</name>
</gene>
<evidence type="ECO:0008006" key="4">
    <source>
        <dbReference type="Google" id="ProtNLM"/>
    </source>
</evidence>
<dbReference type="Proteomes" id="UP000184462">
    <property type="component" value="Unassembled WGS sequence"/>
</dbReference>
<evidence type="ECO:0000313" key="3">
    <source>
        <dbReference type="Proteomes" id="UP000184462"/>
    </source>
</evidence>